<evidence type="ECO:0000256" key="1">
    <source>
        <dbReference type="SAM" id="SignalP"/>
    </source>
</evidence>
<feature type="chain" id="PRO_5042814212" evidence="1">
    <location>
        <begin position="20"/>
        <end position="180"/>
    </location>
</feature>
<organism evidence="2 3">
    <name type="scientific">Arthrobotrys conoides</name>
    <dbReference type="NCBI Taxonomy" id="74498"/>
    <lineage>
        <taxon>Eukaryota</taxon>
        <taxon>Fungi</taxon>
        <taxon>Dikarya</taxon>
        <taxon>Ascomycota</taxon>
        <taxon>Pezizomycotina</taxon>
        <taxon>Orbiliomycetes</taxon>
        <taxon>Orbiliales</taxon>
        <taxon>Orbiliaceae</taxon>
        <taxon>Arthrobotrys</taxon>
    </lineage>
</organism>
<dbReference type="EMBL" id="JAVHJM010000002">
    <property type="protein sequence ID" value="KAK6518359.1"/>
    <property type="molecule type" value="Genomic_DNA"/>
</dbReference>
<protein>
    <submittedName>
        <fullName evidence="2">Uncharacterized protein</fullName>
    </submittedName>
</protein>
<keyword evidence="1" id="KW-0732">Signal</keyword>
<keyword evidence="3" id="KW-1185">Reference proteome</keyword>
<name>A0AAN8NEC8_9PEZI</name>
<evidence type="ECO:0000313" key="3">
    <source>
        <dbReference type="Proteomes" id="UP001307849"/>
    </source>
</evidence>
<comment type="caution">
    <text evidence="2">The sequence shown here is derived from an EMBL/GenBank/DDBJ whole genome shotgun (WGS) entry which is preliminary data.</text>
</comment>
<reference evidence="2 3" key="1">
    <citation type="submission" date="2019-10" db="EMBL/GenBank/DDBJ databases">
        <authorList>
            <person name="Palmer J.M."/>
        </authorList>
    </citation>
    <scope>NUCLEOTIDE SEQUENCE [LARGE SCALE GENOMIC DNA]</scope>
    <source>
        <strain evidence="2 3">TWF506</strain>
    </source>
</reference>
<feature type="signal peptide" evidence="1">
    <location>
        <begin position="1"/>
        <end position="19"/>
    </location>
</feature>
<gene>
    <name evidence="2" type="ORF">TWF506_005517</name>
</gene>
<accession>A0AAN8NEC8</accession>
<evidence type="ECO:0000313" key="2">
    <source>
        <dbReference type="EMBL" id="KAK6518359.1"/>
    </source>
</evidence>
<dbReference type="Proteomes" id="UP001307849">
    <property type="component" value="Unassembled WGS sequence"/>
</dbReference>
<dbReference type="AlphaFoldDB" id="A0AAN8NEC8"/>
<sequence>MQLTSIILPIIGMATAIQAAPAPQSGVPGHSTSLPTFTISNFSNSGSPHSAQVSISFELKSNPFGYTAKCFATHPIGSGSAGTSDNKNLKGNIASPQYYTECTSHQSGKKNGFGFVYEPKTNTFLLTVTQWTGGNTLSGSISFPNKIKTRKNAINPNGNYNYLEAPTKFDILSNLPVVAP</sequence>
<proteinExistence type="predicted"/>